<proteinExistence type="predicted"/>
<name>A0ABU0XFP8_9MICO</name>
<dbReference type="RefSeq" id="WP_308488665.1">
    <property type="nucleotide sequence ID" value="NZ_JAVFCB010000003.1"/>
</dbReference>
<organism evidence="2 3">
    <name type="scientific">Microbacterium capsulatum</name>
    <dbReference type="NCBI Taxonomy" id="3041921"/>
    <lineage>
        <taxon>Bacteria</taxon>
        <taxon>Bacillati</taxon>
        <taxon>Actinomycetota</taxon>
        <taxon>Actinomycetes</taxon>
        <taxon>Micrococcales</taxon>
        <taxon>Microbacteriaceae</taxon>
        <taxon>Microbacterium</taxon>
    </lineage>
</organism>
<evidence type="ECO:0000313" key="3">
    <source>
        <dbReference type="Proteomes" id="UP001230289"/>
    </source>
</evidence>
<evidence type="ECO:0000256" key="1">
    <source>
        <dbReference type="SAM" id="MobiDB-lite"/>
    </source>
</evidence>
<gene>
    <name evidence="2" type="ORF">RBR11_07330</name>
</gene>
<protein>
    <submittedName>
        <fullName evidence="2">Uncharacterized protein</fullName>
    </submittedName>
</protein>
<dbReference type="Proteomes" id="UP001230289">
    <property type="component" value="Unassembled WGS sequence"/>
</dbReference>
<feature type="region of interest" description="Disordered" evidence="1">
    <location>
        <begin position="184"/>
        <end position="254"/>
    </location>
</feature>
<comment type="caution">
    <text evidence="2">The sequence shown here is derived from an EMBL/GenBank/DDBJ whole genome shotgun (WGS) entry which is preliminary data.</text>
</comment>
<dbReference type="EMBL" id="JAVFCB010000003">
    <property type="protein sequence ID" value="MDQ4213727.1"/>
    <property type="molecule type" value="Genomic_DNA"/>
</dbReference>
<sequence length="274" mass="26267">MSGTCTATGSSLSAPVRAREIATPSKPAFFAAALLSTPISTVSAVAGVSVVGDGASVGAGSGADCSVGSGDGAGDGSGVGLSVGDGDGDGVRGDGVGVGGSVAFGFGPVGGFTVVDGFFSAVTAWLPDFPFKAAATFTPESPTSFQSPTTTAGVASASPVVVMPSAPVDGVSTAATGEPGMSTGTGIGALCEASPPPILPTSPSEEPGTGSPNTGVDTVGASGMTAAAAPGKPATRPTVNDATDTTDSAHDRRIDTRFITFPPRNVIDRAALRS</sequence>
<evidence type="ECO:0000313" key="2">
    <source>
        <dbReference type="EMBL" id="MDQ4213727.1"/>
    </source>
</evidence>
<keyword evidence="3" id="KW-1185">Reference proteome</keyword>
<accession>A0ABU0XFP8</accession>
<reference evidence="2 3" key="1">
    <citation type="submission" date="2023-08" db="EMBL/GenBank/DDBJ databases">
        <title>Microbacterium sp. nov., isolated from a waste landfill.</title>
        <authorList>
            <person name="Wen W."/>
        </authorList>
    </citation>
    <scope>NUCLEOTIDE SEQUENCE [LARGE SCALE GENOMIC DNA]</scope>
    <source>
        <strain evidence="2 3">ASV81</strain>
    </source>
</reference>
<feature type="compositionally biased region" description="Polar residues" evidence="1">
    <location>
        <begin position="237"/>
        <end position="246"/>
    </location>
</feature>